<evidence type="ECO:0000256" key="14">
    <source>
        <dbReference type="ARBA" id="ARBA00023137"/>
    </source>
</evidence>
<feature type="compositionally biased region" description="Basic and acidic residues" evidence="17">
    <location>
        <begin position="743"/>
        <end position="763"/>
    </location>
</feature>
<sequence length="763" mass="82657">MNAQPFNAPSSVPATPYFGAYPAAGENFISRNLRYIFAAIRRHLWLALGVFVACVALSFVLTMLATPRFTAVSTVQINDQRDEVLGEELETNFTAVSDWDVDRFLNTQLDVLQSEGLAERVANALSLYDDPRFYAAMGSEMPEGAARSTGAVDPVIRGTVIPLLQEGLEVDLPASTRIARIGFTSLDAEMSARIANAFAEEFIQANLQRSYNSSAYARNFVADQLEEARANLEQSENDLNDYAKSAGLIRTRDALATDPRAAAAGTVTASSLLQINDAAIRAQADRIAAEARWQAVRNAPLLSSQPVLASPTVQALMTRQSNVEAELQTARGRYLPDHPTIGRLETELAAVTRQTDEAARNVVNSIRSDYRAAVTAESKLNGQVARLRGETLAEQDRSVRYNTLAREADTARSIYEGLLQRFRELNASAGIASSNIAIIDRATIPGARSSPSLTTNLSLGLLFGLFLAGGIVFVRDQMDDVVHVPEDIESKLEMPLLGVIPRSERENPLEELADFKSPVAEAHNSMRGALLYSTREGLPKLMAVTSAQAGEGKSTTSVAMAVGFARMGMRTLLIDADLRRPSLHRLAGLANVRGLTDLLTSREPIASAIVTAPEHGFDLVTSGPIPPSPSELLSSPRMAQILNLAGEEYDVVILDSPPVLGLADAPMLSALVDGTIFVVEADRGRSGQLKTALRRLRAMHPVLIGAVLTKFDPAKAGNRYSAYYGYDYYRYDGDPRPRRRRSAAKDVSDGEAEAAARARELVP</sequence>
<dbReference type="GO" id="GO:0005524">
    <property type="term" value="F:ATP binding"/>
    <property type="evidence" value="ECO:0007669"/>
    <property type="project" value="UniProtKB-KW"/>
</dbReference>
<comment type="similarity">
    <text evidence="3">Belongs to the etk/wzc family.</text>
</comment>
<feature type="domain" description="AAA" evidence="20">
    <location>
        <begin position="540"/>
        <end position="669"/>
    </location>
</feature>
<evidence type="ECO:0000256" key="6">
    <source>
        <dbReference type="ARBA" id="ARBA00022519"/>
    </source>
</evidence>
<evidence type="ECO:0000259" key="20">
    <source>
        <dbReference type="Pfam" id="PF13614"/>
    </source>
</evidence>
<evidence type="ECO:0000313" key="22">
    <source>
        <dbReference type="EMBL" id="MXO85809.1"/>
    </source>
</evidence>
<name>A0A844ZJD3_9SPHN</name>
<proteinExistence type="inferred from homology"/>
<keyword evidence="13 18" id="KW-0472">Membrane</keyword>
<evidence type="ECO:0000256" key="5">
    <source>
        <dbReference type="ARBA" id="ARBA00022475"/>
    </source>
</evidence>
<keyword evidence="23" id="KW-1185">Reference proteome</keyword>
<evidence type="ECO:0000256" key="8">
    <source>
        <dbReference type="ARBA" id="ARBA00022692"/>
    </source>
</evidence>
<dbReference type="Proteomes" id="UP000433104">
    <property type="component" value="Unassembled WGS sequence"/>
</dbReference>
<evidence type="ECO:0000256" key="15">
    <source>
        <dbReference type="ARBA" id="ARBA00051245"/>
    </source>
</evidence>
<dbReference type="RefSeq" id="WP_160682165.1">
    <property type="nucleotide sequence ID" value="NZ_WTYW01000001.1"/>
</dbReference>
<evidence type="ECO:0000256" key="18">
    <source>
        <dbReference type="SAM" id="Phobius"/>
    </source>
</evidence>
<evidence type="ECO:0000313" key="23">
    <source>
        <dbReference type="Proteomes" id="UP000433104"/>
    </source>
</evidence>
<reference evidence="22 23" key="1">
    <citation type="submission" date="2019-12" db="EMBL/GenBank/DDBJ databases">
        <title>Genomic-based taxomic classification of the family Erythrobacteraceae.</title>
        <authorList>
            <person name="Xu L."/>
        </authorList>
    </citation>
    <scope>NUCLEOTIDE SEQUENCE [LARGE SCALE GENOMIC DNA]</scope>
    <source>
        <strain evidence="22 23">MCCC 1A09962</strain>
    </source>
</reference>
<keyword evidence="5" id="KW-1003">Cell membrane</keyword>
<evidence type="ECO:0000256" key="1">
    <source>
        <dbReference type="ARBA" id="ARBA00004429"/>
    </source>
</evidence>
<organism evidence="22 23">
    <name type="scientific">Parapontixanthobacter aurantiacus</name>
    <dbReference type="NCBI Taxonomy" id="1463599"/>
    <lineage>
        <taxon>Bacteria</taxon>
        <taxon>Pseudomonadati</taxon>
        <taxon>Pseudomonadota</taxon>
        <taxon>Alphaproteobacteria</taxon>
        <taxon>Sphingomonadales</taxon>
        <taxon>Erythrobacteraceae</taxon>
        <taxon>Parapontixanthobacter</taxon>
    </lineage>
</organism>
<dbReference type="Pfam" id="PF02706">
    <property type="entry name" value="Wzz"/>
    <property type="match status" value="1"/>
</dbReference>
<dbReference type="InterPro" id="IPR005702">
    <property type="entry name" value="Wzc-like_C"/>
</dbReference>
<dbReference type="PANTHER" id="PTHR32309">
    <property type="entry name" value="TYROSINE-PROTEIN KINASE"/>
    <property type="match status" value="1"/>
</dbReference>
<keyword evidence="8 18" id="KW-0812">Transmembrane</keyword>
<evidence type="ECO:0000256" key="16">
    <source>
        <dbReference type="SAM" id="Coils"/>
    </source>
</evidence>
<feature type="domain" description="Tyrosine-protein kinase G-rich" evidence="21">
    <location>
        <begin position="404"/>
        <end position="476"/>
    </location>
</feature>
<keyword evidence="14" id="KW-0829">Tyrosine-protein kinase</keyword>
<dbReference type="InterPro" id="IPR032807">
    <property type="entry name" value="GNVR"/>
</dbReference>
<comment type="caution">
    <text evidence="22">The sequence shown here is derived from an EMBL/GenBank/DDBJ whole genome shotgun (WGS) entry which is preliminary data.</text>
</comment>
<dbReference type="PANTHER" id="PTHR32309:SF13">
    <property type="entry name" value="FERRIC ENTEROBACTIN TRANSPORT PROTEIN FEPE"/>
    <property type="match status" value="1"/>
</dbReference>
<accession>A0A844ZJD3</accession>
<evidence type="ECO:0000256" key="17">
    <source>
        <dbReference type="SAM" id="MobiDB-lite"/>
    </source>
</evidence>
<feature type="transmembrane region" description="Helical" evidence="18">
    <location>
        <begin position="44"/>
        <end position="65"/>
    </location>
</feature>
<dbReference type="CDD" id="cd05387">
    <property type="entry name" value="BY-kinase"/>
    <property type="match status" value="1"/>
</dbReference>
<dbReference type="InterPro" id="IPR050445">
    <property type="entry name" value="Bact_polysacc_biosynth/exp"/>
</dbReference>
<evidence type="ECO:0000256" key="11">
    <source>
        <dbReference type="ARBA" id="ARBA00022840"/>
    </source>
</evidence>
<dbReference type="InterPro" id="IPR025669">
    <property type="entry name" value="AAA_dom"/>
</dbReference>
<evidence type="ECO:0000259" key="21">
    <source>
        <dbReference type="Pfam" id="PF13807"/>
    </source>
</evidence>
<evidence type="ECO:0000256" key="7">
    <source>
        <dbReference type="ARBA" id="ARBA00022679"/>
    </source>
</evidence>
<evidence type="ECO:0000256" key="2">
    <source>
        <dbReference type="ARBA" id="ARBA00007316"/>
    </source>
</evidence>
<evidence type="ECO:0000256" key="13">
    <source>
        <dbReference type="ARBA" id="ARBA00023136"/>
    </source>
</evidence>
<dbReference type="EC" id="2.7.10.2" evidence="4"/>
<feature type="domain" description="Polysaccharide chain length determinant N-terminal" evidence="19">
    <location>
        <begin position="32"/>
        <end position="124"/>
    </location>
</feature>
<dbReference type="InterPro" id="IPR027417">
    <property type="entry name" value="P-loop_NTPase"/>
</dbReference>
<keyword evidence="7 22" id="KW-0808">Transferase</keyword>
<dbReference type="EMBL" id="WTYW01000001">
    <property type="protein sequence ID" value="MXO85809.1"/>
    <property type="molecule type" value="Genomic_DNA"/>
</dbReference>
<dbReference type="SUPFAM" id="SSF52540">
    <property type="entry name" value="P-loop containing nucleoside triphosphate hydrolases"/>
    <property type="match status" value="1"/>
</dbReference>
<dbReference type="OrthoDB" id="230260at2"/>
<keyword evidence="16" id="KW-0175">Coiled coil</keyword>
<gene>
    <name evidence="22" type="ORF">GRI38_07160</name>
</gene>
<comment type="catalytic activity">
    <reaction evidence="15">
        <text>L-tyrosyl-[protein] + ATP = O-phospho-L-tyrosyl-[protein] + ADP + H(+)</text>
        <dbReference type="Rhea" id="RHEA:10596"/>
        <dbReference type="Rhea" id="RHEA-COMP:10136"/>
        <dbReference type="Rhea" id="RHEA-COMP:20101"/>
        <dbReference type="ChEBI" id="CHEBI:15378"/>
        <dbReference type="ChEBI" id="CHEBI:30616"/>
        <dbReference type="ChEBI" id="CHEBI:46858"/>
        <dbReference type="ChEBI" id="CHEBI:61978"/>
        <dbReference type="ChEBI" id="CHEBI:456216"/>
        <dbReference type="EC" id="2.7.10.2"/>
    </reaction>
</comment>
<comment type="similarity">
    <text evidence="2">Belongs to the CpsD/CapB family.</text>
</comment>
<dbReference type="Pfam" id="PF13614">
    <property type="entry name" value="AAA_31"/>
    <property type="match status" value="1"/>
</dbReference>
<comment type="subcellular location">
    <subcellularLocation>
        <location evidence="1">Cell inner membrane</location>
        <topology evidence="1">Multi-pass membrane protein</topology>
    </subcellularLocation>
</comment>
<dbReference type="Gene3D" id="3.40.50.300">
    <property type="entry name" value="P-loop containing nucleotide triphosphate hydrolases"/>
    <property type="match status" value="1"/>
</dbReference>
<dbReference type="AlphaFoldDB" id="A0A844ZJD3"/>
<protein>
    <recommendedName>
        <fullName evidence="4">non-specific protein-tyrosine kinase</fullName>
        <ecNumber evidence="4">2.7.10.2</ecNumber>
    </recommendedName>
</protein>
<dbReference type="GO" id="GO:0005886">
    <property type="term" value="C:plasma membrane"/>
    <property type="evidence" value="ECO:0007669"/>
    <property type="project" value="UniProtKB-SubCell"/>
</dbReference>
<evidence type="ECO:0000256" key="4">
    <source>
        <dbReference type="ARBA" id="ARBA00011903"/>
    </source>
</evidence>
<feature type="region of interest" description="Disordered" evidence="17">
    <location>
        <begin position="733"/>
        <end position="763"/>
    </location>
</feature>
<evidence type="ECO:0000259" key="19">
    <source>
        <dbReference type="Pfam" id="PF02706"/>
    </source>
</evidence>
<evidence type="ECO:0000256" key="12">
    <source>
        <dbReference type="ARBA" id="ARBA00022989"/>
    </source>
</evidence>
<dbReference type="GO" id="GO:0004715">
    <property type="term" value="F:non-membrane spanning protein tyrosine kinase activity"/>
    <property type="evidence" value="ECO:0007669"/>
    <property type="project" value="UniProtKB-EC"/>
</dbReference>
<evidence type="ECO:0000256" key="10">
    <source>
        <dbReference type="ARBA" id="ARBA00022777"/>
    </source>
</evidence>
<dbReference type="Pfam" id="PF13807">
    <property type="entry name" value="GNVR"/>
    <property type="match status" value="1"/>
</dbReference>
<evidence type="ECO:0000256" key="9">
    <source>
        <dbReference type="ARBA" id="ARBA00022741"/>
    </source>
</evidence>
<keyword evidence="10 22" id="KW-0418">Kinase</keyword>
<keyword evidence="6" id="KW-0997">Cell inner membrane</keyword>
<dbReference type="NCBIfam" id="TIGR01007">
    <property type="entry name" value="eps_fam"/>
    <property type="match status" value="1"/>
</dbReference>
<dbReference type="InterPro" id="IPR003856">
    <property type="entry name" value="LPS_length_determ_N"/>
</dbReference>
<evidence type="ECO:0000256" key="3">
    <source>
        <dbReference type="ARBA" id="ARBA00008883"/>
    </source>
</evidence>
<keyword evidence="11" id="KW-0067">ATP-binding</keyword>
<keyword evidence="12 18" id="KW-1133">Transmembrane helix</keyword>
<keyword evidence="9" id="KW-0547">Nucleotide-binding</keyword>
<feature type="coiled-coil region" evidence="16">
    <location>
        <begin position="218"/>
        <end position="245"/>
    </location>
</feature>